<feature type="non-terminal residue" evidence="2">
    <location>
        <position position="1"/>
    </location>
</feature>
<sequence>VKAGIFWIYFKYATLHLAFFFMLGFTAFKSFEIGSNVWLSQWSSDAPLPDGSQNIPLRNIRIGIYGLLGLGQGKCILLRIFYVEVLIESAV</sequence>
<dbReference type="Proteomes" id="UP000499080">
    <property type="component" value="Unassembled WGS sequence"/>
</dbReference>
<accession>A0A4Y2QP43</accession>
<keyword evidence="1" id="KW-1133">Transmembrane helix</keyword>
<keyword evidence="1" id="KW-0812">Transmembrane</keyword>
<protein>
    <submittedName>
        <fullName evidence="2">Uncharacterized protein</fullName>
    </submittedName>
</protein>
<evidence type="ECO:0000256" key="1">
    <source>
        <dbReference type="SAM" id="Phobius"/>
    </source>
</evidence>
<dbReference type="AlphaFoldDB" id="A0A4Y2QP43"/>
<reference evidence="2 3" key="1">
    <citation type="journal article" date="2019" name="Sci. Rep.">
        <title>Orb-weaving spider Araneus ventricosus genome elucidates the spidroin gene catalogue.</title>
        <authorList>
            <person name="Kono N."/>
            <person name="Nakamura H."/>
            <person name="Ohtoshi R."/>
            <person name="Moran D.A.P."/>
            <person name="Shinohara A."/>
            <person name="Yoshida Y."/>
            <person name="Fujiwara M."/>
            <person name="Mori M."/>
            <person name="Tomita M."/>
            <person name="Arakawa K."/>
        </authorList>
    </citation>
    <scope>NUCLEOTIDE SEQUENCE [LARGE SCALE GENOMIC DNA]</scope>
</reference>
<feature type="transmembrane region" description="Helical" evidence="1">
    <location>
        <begin position="6"/>
        <end position="28"/>
    </location>
</feature>
<keyword evidence="1" id="KW-0472">Membrane</keyword>
<evidence type="ECO:0000313" key="3">
    <source>
        <dbReference type="Proteomes" id="UP000499080"/>
    </source>
</evidence>
<keyword evidence="3" id="KW-1185">Reference proteome</keyword>
<gene>
    <name evidence="2" type="ORF">AVEN_124234_1</name>
</gene>
<organism evidence="2 3">
    <name type="scientific">Araneus ventricosus</name>
    <name type="common">Orbweaver spider</name>
    <name type="synonym">Epeira ventricosa</name>
    <dbReference type="NCBI Taxonomy" id="182803"/>
    <lineage>
        <taxon>Eukaryota</taxon>
        <taxon>Metazoa</taxon>
        <taxon>Ecdysozoa</taxon>
        <taxon>Arthropoda</taxon>
        <taxon>Chelicerata</taxon>
        <taxon>Arachnida</taxon>
        <taxon>Araneae</taxon>
        <taxon>Araneomorphae</taxon>
        <taxon>Entelegynae</taxon>
        <taxon>Araneoidea</taxon>
        <taxon>Araneidae</taxon>
        <taxon>Araneus</taxon>
    </lineage>
</organism>
<proteinExistence type="predicted"/>
<dbReference type="EMBL" id="BGPR01300526">
    <property type="protein sequence ID" value="GBN64939.1"/>
    <property type="molecule type" value="Genomic_DNA"/>
</dbReference>
<evidence type="ECO:0000313" key="2">
    <source>
        <dbReference type="EMBL" id="GBN64939.1"/>
    </source>
</evidence>
<name>A0A4Y2QP43_ARAVE</name>
<comment type="caution">
    <text evidence="2">The sequence shown here is derived from an EMBL/GenBank/DDBJ whole genome shotgun (WGS) entry which is preliminary data.</text>
</comment>